<name>A0ABD3JJ71_EUCGL</name>
<dbReference type="InterPro" id="IPR002182">
    <property type="entry name" value="NB-ARC"/>
</dbReference>
<keyword evidence="4" id="KW-0520">NAD</keyword>
<evidence type="ECO:0000313" key="7">
    <source>
        <dbReference type="Proteomes" id="UP001634007"/>
    </source>
</evidence>
<dbReference type="SUPFAM" id="SSF52200">
    <property type="entry name" value="Toll/Interleukin receptor TIR domain"/>
    <property type="match status" value="1"/>
</dbReference>
<keyword evidence="3" id="KW-0611">Plant defense</keyword>
<dbReference type="SUPFAM" id="SSF52058">
    <property type="entry name" value="L domain-like"/>
    <property type="match status" value="1"/>
</dbReference>
<dbReference type="Proteomes" id="UP001634007">
    <property type="component" value="Unassembled WGS sequence"/>
</dbReference>
<dbReference type="Gene3D" id="1.10.10.10">
    <property type="entry name" value="Winged helix-like DNA-binding domain superfamily/Winged helix DNA-binding domain"/>
    <property type="match status" value="1"/>
</dbReference>
<sequence>MEEMAVSSGFDYEVFLSFRGPDTRAGFTDFLYVSLIDAGIRAYRDDEELRVGEEIGPELLQAIKQSRISIPIFSTRYASSKWCLKELVQMVECKKNMGQKIMPIFYDVEPSQVRHQTGGYEQAFIEHESKGRYSDETISKWKAALSEVGALKGWDLHSMPNRHEGDFVKTLVKKVFGELKKGFVVLSDCLVEVDNHVSEIMRTIGPRTHETWIVGIHGMGGVGKTTLAKIIYNQLSPNFEHRCFLSNIRETSEVNGVEYLQNQLISDILKKERKDISIRNIDEGIEMIKDRLCGKRLLLLLDDIDKKNQLNVLMGKRNWFGEGSKVIITSRNKEVLNVPQVDWTYELKCMDPNKSLQLLSKHAFRSDRPLDDYLDISRKAVGIAGGLPIALEVIGSLLSCNRKEMWDVILKKLEKVPHEEVSSKLRISFEALDDRQKHIFLDMACFFIGYDKEIAIYMWDETEFFPEEALEVLQHMSLIKIDENNTLWMHDLIRDMGREISRQDSNMVTEKQTRVWNVDEALNLLMTKQEKEKVEALRLEFRHPAGHRFADEEFMRFPNLRLLVVNGGTIGQWFMYRLSLETMFKIKFGIEEQTSRQNFHLPTNFFQKKSHLLPKLRWLAWHYIPRDFDIAKLSMRNLVVLSLALSTITHRWDGWSHIKKAKSLKVLDLTSCWHLVETPDFSGLANLERLIMHSCGSLVRVDKSIGQLQRLILLDVRYCWQLRDLPNEIHKLKSLKELLIVGTRLQDNMSSSPS</sequence>
<evidence type="ECO:0000313" key="6">
    <source>
        <dbReference type="EMBL" id="KAL3726324.1"/>
    </source>
</evidence>
<dbReference type="FunFam" id="3.40.50.10140:FF:000007">
    <property type="entry name" value="Disease resistance protein (TIR-NBS-LRR class)"/>
    <property type="match status" value="1"/>
</dbReference>
<evidence type="ECO:0000259" key="5">
    <source>
        <dbReference type="PROSITE" id="PS50104"/>
    </source>
</evidence>
<keyword evidence="7" id="KW-1185">Reference proteome</keyword>
<dbReference type="Pfam" id="PF23282">
    <property type="entry name" value="WHD_ROQ1"/>
    <property type="match status" value="1"/>
</dbReference>
<dbReference type="PRINTS" id="PR00364">
    <property type="entry name" value="DISEASERSIST"/>
</dbReference>
<dbReference type="Gene3D" id="3.40.50.10140">
    <property type="entry name" value="Toll/interleukin-1 receptor homology (TIR) domain"/>
    <property type="match status" value="1"/>
</dbReference>
<dbReference type="Gene3D" id="3.40.50.300">
    <property type="entry name" value="P-loop containing nucleotide triphosphate hydrolases"/>
    <property type="match status" value="1"/>
</dbReference>
<dbReference type="PROSITE" id="PS50104">
    <property type="entry name" value="TIR"/>
    <property type="match status" value="1"/>
</dbReference>
<dbReference type="PANTHER" id="PTHR11017:SF570">
    <property type="entry name" value="DISEASE RESISTANCE PROTEIN (TIR-NBS CLASS)-RELATED"/>
    <property type="match status" value="1"/>
</dbReference>
<dbReference type="InterPro" id="IPR032675">
    <property type="entry name" value="LRR_dom_sf"/>
</dbReference>
<evidence type="ECO:0000256" key="1">
    <source>
        <dbReference type="ARBA" id="ARBA00022614"/>
    </source>
</evidence>
<dbReference type="InterPro" id="IPR027417">
    <property type="entry name" value="P-loop_NTPase"/>
</dbReference>
<dbReference type="InterPro" id="IPR035897">
    <property type="entry name" value="Toll_tir_struct_dom_sf"/>
</dbReference>
<dbReference type="Gene3D" id="1.10.8.430">
    <property type="entry name" value="Helical domain of apoptotic protease-activating factors"/>
    <property type="match status" value="1"/>
</dbReference>
<dbReference type="InterPro" id="IPR042197">
    <property type="entry name" value="Apaf_helical"/>
</dbReference>
<feature type="domain" description="TIR" evidence="5">
    <location>
        <begin position="10"/>
        <end position="179"/>
    </location>
</feature>
<dbReference type="PANTHER" id="PTHR11017">
    <property type="entry name" value="LEUCINE-RICH REPEAT-CONTAINING PROTEIN"/>
    <property type="match status" value="1"/>
</dbReference>
<dbReference type="InterPro" id="IPR058192">
    <property type="entry name" value="WHD_ROQ1-like"/>
</dbReference>
<gene>
    <name evidence="6" type="ORF">ACJRO7_031244</name>
</gene>
<keyword evidence="2" id="KW-0677">Repeat</keyword>
<dbReference type="GO" id="GO:0006952">
    <property type="term" value="P:defense response"/>
    <property type="evidence" value="ECO:0007669"/>
    <property type="project" value="UniProtKB-KW"/>
</dbReference>
<dbReference type="Gene3D" id="3.80.10.10">
    <property type="entry name" value="Ribonuclease Inhibitor"/>
    <property type="match status" value="1"/>
</dbReference>
<keyword evidence="1" id="KW-0433">Leucine-rich repeat</keyword>
<dbReference type="EMBL" id="JBJKBG010000008">
    <property type="protein sequence ID" value="KAL3726324.1"/>
    <property type="molecule type" value="Genomic_DNA"/>
</dbReference>
<reference evidence="6 7" key="1">
    <citation type="submission" date="2024-11" db="EMBL/GenBank/DDBJ databases">
        <title>Chromosome-level genome assembly of Eucalyptus globulus Labill. provides insights into its genome evolution.</title>
        <authorList>
            <person name="Li X."/>
        </authorList>
    </citation>
    <scope>NUCLEOTIDE SEQUENCE [LARGE SCALE GENOMIC DNA]</scope>
    <source>
        <strain evidence="6">CL2024</strain>
        <tissue evidence="6">Fresh tender leaves</tissue>
    </source>
</reference>
<evidence type="ECO:0000256" key="4">
    <source>
        <dbReference type="ARBA" id="ARBA00023027"/>
    </source>
</evidence>
<dbReference type="Pfam" id="PF01582">
    <property type="entry name" value="TIR"/>
    <property type="match status" value="1"/>
</dbReference>
<protein>
    <recommendedName>
        <fullName evidence="5">TIR domain-containing protein</fullName>
    </recommendedName>
</protein>
<dbReference type="SMART" id="SM00255">
    <property type="entry name" value="TIR"/>
    <property type="match status" value="1"/>
</dbReference>
<dbReference type="InterPro" id="IPR000157">
    <property type="entry name" value="TIR_dom"/>
</dbReference>
<organism evidence="6 7">
    <name type="scientific">Eucalyptus globulus</name>
    <name type="common">Tasmanian blue gum</name>
    <dbReference type="NCBI Taxonomy" id="34317"/>
    <lineage>
        <taxon>Eukaryota</taxon>
        <taxon>Viridiplantae</taxon>
        <taxon>Streptophyta</taxon>
        <taxon>Embryophyta</taxon>
        <taxon>Tracheophyta</taxon>
        <taxon>Spermatophyta</taxon>
        <taxon>Magnoliopsida</taxon>
        <taxon>eudicotyledons</taxon>
        <taxon>Gunneridae</taxon>
        <taxon>Pentapetalae</taxon>
        <taxon>rosids</taxon>
        <taxon>malvids</taxon>
        <taxon>Myrtales</taxon>
        <taxon>Myrtaceae</taxon>
        <taxon>Myrtoideae</taxon>
        <taxon>Eucalypteae</taxon>
        <taxon>Eucalyptus</taxon>
    </lineage>
</organism>
<evidence type="ECO:0000256" key="3">
    <source>
        <dbReference type="ARBA" id="ARBA00022821"/>
    </source>
</evidence>
<comment type="caution">
    <text evidence="6">The sequence shown here is derived from an EMBL/GenBank/DDBJ whole genome shotgun (WGS) entry which is preliminary data.</text>
</comment>
<dbReference type="InterPro" id="IPR044974">
    <property type="entry name" value="Disease_R_plants"/>
</dbReference>
<dbReference type="SUPFAM" id="SSF52540">
    <property type="entry name" value="P-loop containing nucleoside triphosphate hydrolases"/>
    <property type="match status" value="1"/>
</dbReference>
<accession>A0ABD3JJ71</accession>
<dbReference type="InterPro" id="IPR036388">
    <property type="entry name" value="WH-like_DNA-bd_sf"/>
</dbReference>
<proteinExistence type="predicted"/>
<evidence type="ECO:0000256" key="2">
    <source>
        <dbReference type="ARBA" id="ARBA00022737"/>
    </source>
</evidence>
<dbReference type="Pfam" id="PF00931">
    <property type="entry name" value="NB-ARC"/>
    <property type="match status" value="1"/>
</dbReference>
<dbReference type="AlphaFoldDB" id="A0ABD3JJ71"/>